<feature type="domain" description="Aminoacyl-tRNA synthetase class Ia" evidence="9">
    <location>
        <begin position="22"/>
        <end position="632"/>
    </location>
</feature>
<gene>
    <name evidence="8 11" type="primary">ileS</name>
    <name evidence="11" type="ORF">K1Y72_01525</name>
</gene>
<dbReference type="PRINTS" id="PR00984">
    <property type="entry name" value="TRNASYNTHILE"/>
</dbReference>
<dbReference type="SUPFAM" id="SSF47323">
    <property type="entry name" value="Anticodon-binding domain of a subclass of class I aminoacyl-tRNA synthetases"/>
    <property type="match status" value="1"/>
</dbReference>
<dbReference type="NCBIfam" id="TIGR00392">
    <property type="entry name" value="ileS"/>
    <property type="match status" value="1"/>
</dbReference>
<sequence>MTRQFRPLPAQVDLPALERDTLRRWQEDDVFARSLERTAQGPRWIFYEGPPTANGMPGVHHVEARVFKDVFPRFKTMQGYHVPRKAGWDCHGLPVEVAVEKELGLSGKKDIEVYGIAEFNDRCRESVQRHVDAFEDMTERMGYWVDMSQAYRTMDPDYVEAVWWSLKVVFDKGLLFRDFRITPYCPRCGTGLSDHELGQPGGYETVTSPSVHVRMPVTAGPLAELGASLLIWTTTPWTLVSNTAVAVHPDVTYVAARPAGSEEVLVVAEPLLEQALGEGAEVLASCTGRELERTPYARPFDLVEIPGAHFVVLGDYVTVEDGTGLVHQAPAFGADDMSVCKNYGLPVVNPIGPDGRFLRTVPMVGNRFFKDADEDLTDDLRARGLLYRGGHFEHSYPHCWRCHTPLLYYALPAWYIRTTEIKQRLLEENARTNWFPENVKEGRYGEWLRNNVDWSLSRSRYWGTPLPLWVCAENDEHLTCVGSLAELGDLAGRDLSKLDPHRPYVDDVTLPCRECGGEARRVPDVIDAWYDSGSMPFAQWGAPHRNEDVFEASYPAQYICEAQDQTRGWFYSLMAVGTLVFDRSAYENVLCLGLILAEDGRKMSKHLGNVLRPIPLMDEHGADALRWYMLASGLPWASRRVGHNALEEIVRKVLLTYWNTASFFVLYANAAEAQGGAWTPDRLAEAPAPADRPLLDRWALAELHRTVAEVTSALEEFDTARAGRRLTEFVDDLSNWYVRRSRRRFWQGPETPEGASAFATLYECLETLTRLMAPMVPFVTDHLWDVLRPEDGPASVHLADWPKVDEALLDADLTARMALVRRLVELGRSARAASSVRTRQPLGRALVGAPGWAALPAELRDQLADELNVQGFEELASVGGDLVEYEVKPNFRELGKRFGKDTPKVAKAVTSADAAALVAALRGAGASVAAEGVGTVELAAGEVIVTERPRSGWAVESAAGETVALDLELTPELRRGGLVREVVRLVQDARKAAGLEVTDRIELWWETAGDDLAAALRAHEAEIGAEVLAVAVREGRPDADLPRRFDEGLALGFWLDRAG</sequence>
<comment type="cofactor">
    <cofactor evidence="8">
        <name>Zn(2+)</name>
        <dbReference type="ChEBI" id="CHEBI:29105"/>
    </cofactor>
</comment>
<dbReference type="Gene3D" id="1.10.730.10">
    <property type="entry name" value="Isoleucyl-tRNA Synthetase, Domain 1"/>
    <property type="match status" value="1"/>
</dbReference>
<comment type="subcellular location">
    <subcellularLocation>
        <location evidence="8">Cytoplasm</location>
    </subcellularLocation>
</comment>
<dbReference type="InterPro" id="IPR002300">
    <property type="entry name" value="aa-tRNA-synth_Ia"/>
</dbReference>
<comment type="function">
    <text evidence="6 8">Catalyzes the attachment of isoleucine to tRNA(Ile). As IleRS can inadvertently accommodate and process structurally similar amino acids such as valine, to avoid such errors it has two additional distinct tRNA(Ile)-dependent editing activities. One activity is designated as 'pretransfer' editing and involves the hydrolysis of activated Val-AMP. The other activity is designated 'posttransfer' editing and involves deacylation of mischarged Val-tRNA(Ile).</text>
</comment>
<evidence type="ECO:0000256" key="1">
    <source>
        <dbReference type="ARBA" id="ARBA00022598"/>
    </source>
</evidence>
<dbReference type="SUPFAM" id="SSF50677">
    <property type="entry name" value="ValRS/IleRS/LeuRS editing domain"/>
    <property type="match status" value="1"/>
</dbReference>
<dbReference type="Gene3D" id="3.40.50.620">
    <property type="entry name" value="HUPs"/>
    <property type="match status" value="2"/>
</dbReference>
<evidence type="ECO:0000256" key="8">
    <source>
        <dbReference type="HAMAP-Rule" id="MF_02003"/>
    </source>
</evidence>
<comment type="domain">
    <text evidence="8">IleRS has two distinct active sites: one for aminoacylation and one for editing. The misactivated valine is translocated from the active site to the editing site, which sterically excludes the correctly activated isoleucine. The single editing site contains two valyl binding pockets, one specific for each substrate (Val-AMP or Val-tRNA(Ile)).</text>
</comment>
<dbReference type="Proteomes" id="UP000774570">
    <property type="component" value="Unassembled WGS sequence"/>
</dbReference>
<accession>A0ABS7FL00</accession>
<evidence type="ECO:0000313" key="12">
    <source>
        <dbReference type="Proteomes" id="UP000774570"/>
    </source>
</evidence>
<evidence type="ECO:0000256" key="4">
    <source>
        <dbReference type="ARBA" id="ARBA00022917"/>
    </source>
</evidence>
<keyword evidence="4 8" id="KW-0648">Protein biosynthesis</keyword>
<reference evidence="11 12" key="1">
    <citation type="submission" date="2021-07" db="EMBL/GenBank/DDBJ databases">
        <title>Actinomadura sp. PM05-2 isolated from lichen.</title>
        <authorList>
            <person name="Somphong A."/>
            <person name="Phongsopitanun W."/>
            <person name="Tanasupawat S."/>
            <person name="Peongsungnone V."/>
        </authorList>
    </citation>
    <scope>NUCLEOTIDE SEQUENCE [LARGE SCALE GENOMIC DNA]</scope>
    <source>
        <strain evidence="11 12">PM05-2</strain>
    </source>
</reference>
<organism evidence="11 12">
    <name type="scientific">Actinomadura parmotrematis</name>
    <dbReference type="NCBI Taxonomy" id="2864039"/>
    <lineage>
        <taxon>Bacteria</taxon>
        <taxon>Bacillati</taxon>
        <taxon>Actinomycetota</taxon>
        <taxon>Actinomycetes</taxon>
        <taxon>Streptosporangiales</taxon>
        <taxon>Thermomonosporaceae</taxon>
        <taxon>Actinomadura</taxon>
    </lineage>
</organism>
<feature type="domain" description="Methionyl/Valyl/Leucyl/Isoleucyl-tRNA synthetase anticodon-binding" evidence="10">
    <location>
        <begin position="696"/>
        <end position="842"/>
    </location>
</feature>
<dbReference type="Pfam" id="PF19302">
    <property type="entry name" value="DUF5915"/>
    <property type="match status" value="1"/>
</dbReference>
<protein>
    <recommendedName>
        <fullName evidence="8">Isoleucine--tRNA ligase</fullName>
        <ecNumber evidence="8">6.1.1.5</ecNumber>
    </recommendedName>
    <alternativeName>
        <fullName evidence="8">Isoleucyl-tRNA synthetase</fullName>
        <shortName evidence="8">IleRS</shortName>
    </alternativeName>
</protein>
<feature type="short sequence motif" description="'KMSKS' region" evidence="8">
    <location>
        <begin position="602"/>
        <end position="606"/>
    </location>
</feature>
<dbReference type="InterPro" id="IPR009080">
    <property type="entry name" value="tRNAsynth_Ia_anticodon-bd"/>
</dbReference>
<dbReference type="Pfam" id="PF08264">
    <property type="entry name" value="Anticodon_1"/>
    <property type="match status" value="1"/>
</dbReference>
<keyword evidence="8" id="KW-0479">Metal-binding</keyword>
<dbReference type="PANTHER" id="PTHR42780:SF1">
    <property type="entry name" value="ISOLEUCINE--TRNA LIGASE, CYTOPLASMIC"/>
    <property type="match status" value="1"/>
</dbReference>
<dbReference type="Gene3D" id="3.90.740.10">
    <property type="entry name" value="Valyl/Leucyl/Isoleucyl-tRNA synthetase, editing domain"/>
    <property type="match status" value="1"/>
</dbReference>
<proteinExistence type="inferred from homology"/>
<dbReference type="InterPro" id="IPR023586">
    <property type="entry name" value="Ile-tRNA-ligase_type2"/>
</dbReference>
<evidence type="ECO:0000259" key="10">
    <source>
        <dbReference type="Pfam" id="PF08264"/>
    </source>
</evidence>
<dbReference type="InterPro" id="IPR014729">
    <property type="entry name" value="Rossmann-like_a/b/a_fold"/>
</dbReference>
<feature type="short sequence motif" description="'HIGH' region" evidence="8">
    <location>
        <begin position="51"/>
        <end position="61"/>
    </location>
</feature>
<keyword evidence="3 8" id="KW-0067">ATP-binding</keyword>
<evidence type="ECO:0000256" key="7">
    <source>
        <dbReference type="ARBA" id="ARBA00048359"/>
    </source>
</evidence>
<evidence type="ECO:0000259" key="9">
    <source>
        <dbReference type="Pfam" id="PF00133"/>
    </source>
</evidence>
<evidence type="ECO:0000256" key="6">
    <source>
        <dbReference type="ARBA" id="ARBA00025217"/>
    </source>
</evidence>
<dbReference type="CDD" id="cd07961">
    <property type="entry name" value="Anticodon_Ia_Ile_ABEc"/>
    <property type="match status" value="1"/>
</dbReference>
<comment type="subunit">
    <text evidence="8">Monomer.</text>
</comment>
<dbReference type="InterPro" id="IPR033709">
    <property type="entry name" value="Anticodon_Ile_ABEc"/>
</dbReference>
<keyword evidence="12" id="KW-1185">Reference proteome</keyword>
<dbReference type="EC" id="6.1.1.5" evidence="8"/>
<dbReference type="HAMAP" id="MF_02003">
    <property type="entry name" value="Ile_tRNA_synth_type2"/>
    <property type="match status" value="1"/>
</dbReference>
<evidence type="ECO:0000256" key="5">
    <source>
        <dbReference type="ARBA" id="ARBA00023146"/>
    </source>
</evidence>
<dbReference type="InterPro" id="IPR009008">
    <property type="entry name" value="Val/Leu/Ile-tRNA-synth_edit"/>
</dbReference>
<evidence type="ECO:0000256" key="2">
    <source>
        <dbReference type="ARBA" id="ARBA00022741"/>
    </source>
</evidence>
<dbReference type="InterPro" id="IPR002301">
    <property type="entry name" value="Ile-tRNA-ligase"/>
</dbReference>
<dbReference type="CDD" id="cd00818">
    <property type="entry name" value="IleRS_core"/>
    <property type="match status" value="1"/>
</dbReference>
<dbReference type="Pfam" id="PF00133">
    <property type="entry name" value="tRNA-synt_1"/>
    <property type="match status" value="1"/>
</dbReference>
<dbReference type="GO" id="GO:0004822">
    <property type="term" value="F:isoleucine-tRNA ligase activity"/>
    <property type="evidence" value="ECO:0007669"/>
    <property type="project" value="UniProtKB-EC"/>
</dbReference>
<evidence type="ECO:0000256" key="3">
    <source>
        <dbReference type="ARBA" id="ARBA00022840"/>
    </source>
</evidence>
<keyword evidence="8" id="KW-0862">Zinc</keyword>
<comment type="catalytic activity">
    <reaction evidence="7 8">
        <text>tRNA(Ile) + L-isoleucine + ATP = L-isoleucyl-tRNA(Ile) + AMP + diphosphate</text>
        <dbReference type="Rhea" id="RHEA:11060"/>
        <dbReference type="Rhea" id="RHEA-COMP:9666"/>
        <dbReference type="Rhea" id="RHEA-COMP:9695"/>
        <dbReference type="ChEBI" id="CHEBI:30616"/>
        <dbReference type="ChEBI" id="CHEBI:33019"/>
        <dbReference type="ChEBI" id="CHEBI:58045"/>
        <dbReference type="ChEBI" id="CHEBI:78442"/>
        <dbReference type="ChEBI" id="CHEBI:78528"/>
        <dbReference type="ChEBI" id="CHEBI:456215"/>
        <dbReference type="EC" id="6.1.1.5"/>
    </reaction>
</comment>
<keyword evidence="1 8" id="KW-0436">Ligase</keyword>
<dbReference type="PANTHER" id="PTHR42780">
    <property type="entry name" value="SOLEUCYL-TRNA SYNTHETASE"/>
    <property type="match status" value="1"/>
</dbReference>
<comment type="caution">
    <text evidence="11">The sequence shown here is derived from an EMBL/GenBank/DDBJ whole genome shotgun (WGS) entry which is preliminary data.</text>
</comment>
<dbReference type="EMBL" id="JAIBOA010000001">
    <property type="protein sequence ID" value="MBW8481031.1"/>
    <property type="molecule type" value="Genomic_DNA"/>
</dbReference>
<name>A0ABS7FL00_9ACTN</name>
<comment type="similarity">
    <text evidence="8">Belongs to the class-I aminoacyl-tRNA synthetase family. IleS type 2 subfamily.</text>
</comment>
<dbReference type="RefSeq" id="WP_220162446.1">
    <property type="nucleotide sequence ID" value="NZ_JAIBOA010000001.1"/>
</dbReference>
<dbReference type="SUPFAM" id="SSF52374">
    <property type="entry name" value="Nucleotidylyl transferase"/>
    <property type="match status" value="1"/>
</dbReference>
<keyword evidence="5 8" id="KW-0030">Aminoacyl-tRNA synthetase</keyword>
<feature type="binding site" evidence="8">
    <location>
        <position position="605"/>
    </location>
    <ligand>
        <name>ATP</name>
        <dbReference type="ChEBI" id="CHEBI:30616"/>
    </ligand>
</feature>
<evidence type="ECO:0000313" key="11">
    <source>
        <dbReference type="EMBL" id="MBW8481031.1"/>
    </source>
</evidence>
<keyword evidence="2 8" id="KW-0547">Nucleotide-binding</keyword>
<keyword evidence="8" id="KW-0963">Cytoplasm</keyword>
<dbReference type="InterPro" id="IPR013155">
    <property type="entry name" value="M/V/L/I-tRNA-synth_anticd-bd"/>
</dbReference>